<keyword evidence="2" id="KW-0378">Hydrolase</keyword>
<accession>A0ABU7ZLR3</accession>
<dbReference type="Proteomes" id="UP001380822">
    <property type="component" value="Unassembled WGS sequence"/>
</dbReference>
<dbReference type="SUPFAM" id="SSF53474">
    <property type="entry name" value="alpha/beta-Hydrolases"/>
    <property type="match status" value="1"/>
</dbReference>
<dbReference type="InterPro" id="IPR029058">
    <property type="entry name" value="AB_hydrolase_fold"/>
</dbReference>
<dbReference type="PIRSF" id="PIRSF037442">
    <property type="entry name" value="UCP037442_abhydr"/>
    <property type="match status" value="1"/>
</dbReference>
<keyword evidence="3" id="KW-1185">Reference proteome</keyword>
<dbReference type="Gene3D" id="3.40.50.1820">
    <property type="entry name" value="alpha/beta hydrolase"/>
    <property type="match status" value="1"/>
</dbReference>
<protein>
    <submittedName>
        <fullName evidence="2">Alpha/beta fold hydrolase</fullName>
    </submittedName>
</protein>
<dbReference type="InterPro" id="IPR022742">
    <property type="entry name" value="Hydrolase_4"/>
</dbReference>
<dbReference type="RefSeq" id="WP_334251178.1">
    <property type="nucleotide sequence ID" value="NZ_JBAKBE010000004.1"/>
</dbReference>
<evidence type="ECO:0000259" key="1">
    <source>
        <dbReference type="Pfam" id="PF12146"/>
    </source>
</evidence>
<dbReference type="InterPro" id="IPR017208">
    <property type="entry name" value="UCP037442_abhydr"/>
</dbReference>
<evidence type="ECO:0000313" key="3">
    <source>
        <dbReference type="Proteomes" id="UP001380822"/>
    </source>
</evidence>
<sequence length="319" mass="35935">MNSCQAQRHEITHPAPIAKEGARIRLQAPDGMPLGGLVWRHPVPDPRRPVAVIAPATSVRCSYYGRFASYLHEHGFEVLTLDYRGIGFSRPASLRGFQADWADWGDLDVEAGLQLANELWPGQPLHLIGHSIGGLAIGLAPSARKAARLLTVGAQHAYWRDYDPQQRRRMYLKWHVFMPLVTRLFGYFPGKRLGWLEDTPAGVVRDWSRMGPQLSEQLRQDMFIGGEREGEILTRRLARITAPLLAIGLDDDPFGTPQALERLLACYSASPRHHLRLGPQHSGGEPIGHFNFFHARFRPTLWPIALNWLQEGRVMSNSK</sequence>
<dbReference type="Pfam" id="PF12146">
    <property type="entry name" value="Hydrolase_4"/>
    <property type="match status" value="1"/>
</dbReference>
<gene>
    <name evidence="2" type="ORF">V6L76_07975</name>
</gene>
<proteinExistence type="predicted"/>
<dbReference type="EMBL" id="JBAKBE010000004">
    <property type="protein sequence ID" value="MEH0096186.1"/>
    <property type="molecule type" value="Genomic_DNA"/>
</dbReference>
<name>A0ABU7ZLR3_9HYPH</name>
<dbReference type="GO" id="GO:0016787">
    <property type="term" value="F:hydrolase activity"/>
    <property type="evidence" value="ECO:0007669"/>
    <property type="project" value="UniProtKB-KW"/>
</dbReference>
<evidence type="ECO:0000313" key="2">
    <source>
        <dbReference type="EMBL" id="MEH0096186.1"/>
    </source>
</evidence>
<comment type="caution">
    <text evidence="2">The sequence shown here is derived from an EMBL/GenBank/DDBJ whole genome shotgun (WGS) entry which is preliminary data.</text>
</comment>
<organism evidence="2 3">
    <name type="scientific">Pannonibacter anstelovis</name>
    <dbReference type="NCBI Taxonomy" id="3121537"/>
    <lineage>
        <taxon>Bacteria</taxon>
        <taxon>Pseudomonadati</taxon>
        <taxon>Pseudomonadota</taxon>
        <taxon>Alphaproteobacteria</taxon>
        <taxon>Hyphomicrobiales</taxon>
        <taxon>Stappiaceae</taxon>
        <taxon>Pannonibacter</taxon>
    </lineage>
</organism>
<feature type="domain" description="Serine aminopeptidase S33" evidence="1">
    <location>
        <begin position="60"/>
        <end position="268"/>
    </location>
</feature>
<reference evidence="2 3" key="1">
    <citation type="submission" date="2024-02" db="EMBL/GenBank/DDBJ databases">
        <title>A new putative Pannonibacter species isolated from two cases of bloodstream infections in paediatric patients.</title>
        <authorList>
            <person name="Castellana S."/>
            <person name="De Laurentiis V."/>
            <person name="Grassi M."/>
            <person name="De Leonardis F."/>
            <person name="Mosca A."/>
            <person name="De Carlo C."/>
            <person name="Sparapano E."/>
            <person name="Ronga L."/>
            <person name="Santacroce L."/>
            <person name="Chironna M."/>
            <person name="De Robertis A."/>
            <person name="Bianco A."/>
            <person name="Del Sambro L."/>
            <person name="Capozzi L."/>
            <person name="Parisi A."/>
        </authorList>
    </citation>
    <scope>NUCLEOTIDE SEQUENCE [LARGE SCALE GENOMIC DNA]</scope>
    <source>
        <strain evidence="2 3">Pt2</strain>
    </source>
</reference>